<keyword evidence="2 3" id="KW-0472">Membrane</keyword>
<evidence type="ECO:0000256" key="3">
    <source>
        <dbReference type="SAM" id="Phobius"/>
    </source>
</evidence>
<gene>
    <name evidence="4" type="ORF">C8259_04655</name>
</gene>
<dbReference type="RefSeq" id="WP_063027049.1">
    <property type="nucleotide sequence ID" value="NZ_PYHS01000002.1"/>
</dbReference>
<evidence type="ECO:0000256" key="2">
    <source>
        <dbReference type="ARBA" id="ARBA00023136"/>
    </source>
</evidence>
<reference evidence="4 5" key="1">
    <citation type="submission" date="2018-02" db="EMBL/GenBank/DDBJ databases">
        <title>8 Nocardia nova and 1 Nocardia cyriacigeorgica strain used for evolution to TMP-SMX.</title>
        <authorList>
            <person name="Mehta H."/>
            <person name="Weng J."/>
            <person name="Shamoo Y."/>
        </authorList>
    </citation>
    <scope>NUCLEOTIDE SEQUENCE [LARGE SCALE GENOMIC DNA]</scope>
    <source>
        <strain evidence="4 5">ATCC 33727</strain>
    </source>
</reference>
<keyword evidence="3" id="KW-0812">Transmembrane</keyword>
<dbReference type="Proteomes" id="UP000241647">
    <property type="component" value="Unassembled WGS sequence"/>
</dbReference>
<evidence type="ECO:0000313" key="4">
    <source>
        <dbReference type="EMBL" id="PSR65425.1"/>
    </source>
</evidence>
<feature type="transmembrane region" description="Helical" evidence="3">
    <location>
        <begin position="41"/>
        <end position="62"/>
    </location>
</feature>
<dbReference type="PANTHER" id="PTHR37042">
    <property type="entry name" value="OUTER MEMBRANE PROTEIN RV1973"/>
    <property type="match status" value="1"/>
</dbReference>
<feature type="transmembrane region" description="Helical" evidence="3">
    <location>
        <begin position="12"/>
        <end position="35"/>
    </location>
</feature>
<dbReference type="GO" id="GO:0016020">
    <property type="term" value="C:membrane"/>
    <property type="evidence" value="ECO:0007669"/>
    <property type="project" value="UniProtKB-SubCell"/>
</dbReference>
<evidence type="ECO:0000256" key="1">
    <source>
        <dbReference type="ARBA" id="ARBA00004370"/>
    </source>
</evidence>
<evidence type="ECO:0008006" key="6">
    <source>
        <dbReference type="Google" id="ProtNLM"/>
    </source>
</evidence>
<evidence type="ECO:0000313" key="5">
    <source>
        <dbReference type="Proteomes" id="UP000241647"/>
    </source>
</evidence>
<proteinExistence type="predicted"/>
<name>A0A2T2ZCD0_9NOCA</name>
<dbReference type="EMBL" id="PYHS01000002">
    <property type="protein sequence ID" value="PSR65425.1"/>
    <property type="molecule type" value="Genomic_DNA"/>
</dbReference>
<organism evidence="4 5">
    <name type="scientific">Nocardia nova</name>
    <dbReference type="NCBI Taxonomy" id="37330"/>
    <lineage>
        <taxon>Bacteria</taxon>
        <taxon>Bacillati</taxon>
        <taxon>Actinomycetota</taxon>
        <taxon>Actinomycetes</taxon>
        <taxon>Mycobacteriales</taxon>
        <taxon>Nocardiaceae</taxon>
        <taxon>Nocardia</taxon>
    </lineage>
</organism>
<dbReference type="AlphaFoldDB" id="A0A2T2ZCD0"/>
<dbReference type="PANTHER" id="PTHR37042:SF4">
    <property type="entry name" value="OUTER MEMBRANE PROTEIN RV1973"/>
    <property type="match status" value="1"/>
</dbReference>
<feature type="transmembrane region" description="Helical" evidence="3">
    <location>
        <begin position="74"/>
        <end position="95"/>
    </location>
</feature>
<comment type="caution">
    <text evidence="4">The sequence shown here is derived from an EMBL/GenBank/DDBJ whole genome shotgun (WGS) entry which is preliminary data.</text>
</comment>
<comment type="subcellular location">
    <subcellularLocation>
        <location evidence="1">Membrane</location>
    </subcellularLocation>
</comment>
<sequence>MIIQTSTRYLRRVASAAADLVPLVVLAAATLMITSVLGRPLWMEVLCGLVIAAALGFAGWNAVLRRRGAGGRRLLLAAAPPILALAVLVSLQTLIQRPADGDLANARDTVAKAASDSAVAVLSYQPDRVDQDLAAAKARLTGDFLETYGKLADTVVGPAAKEKQVTMRAAPVGAAVESVSRDRATVIVYINQTTTVAGNPAPSQSQNALRVGLTEVDGRWLINRFDPLF</sequence>
<keyword evidence="3" id="KW-1133">Transmembrane helix</keyword>
<protein>
    <recommendedName>
        <fullName evidence="6">Twin-arginine translocation pathway signal</fullName>
    </recommendedName>
</protein>
<accession>A0A2T2ZCD0</accession>